<organism evidence="16 17">
    <name type="scientific">Vulgatibacter incomptus</name>
    <dbReference type="NCBI Taxonomy" id="1391653"/>
    <lineage>
        <taxon>Bacteria</taxon>
        <taxon>Pseudomonadati</taxon>
        <taxon>Myxococcota</taxon>
        <taxon>Myxococcia</taxon>
        <taxon>Myxococcales</taxon>
        <taxon>Cystobacterineae</taxon>
        <taxon>Vulgatibacteraceae</taxon>
        <taxon>Vulgatibacter</taxon>
    </lineage>
</organism>
<comment type="similarity">
    <text evidence="3 12">Belongs to the NadC/ModD family.</text>
</comment>
<dbReference type="PATRIC" id="fig|1391653.3.peg.2159"/>
<dbReference type="PANTHER" id="PTHR32179">
    <property type="entry name" value="NICOTINATE-NUCLEOTIDE PYROPHOSPHORYLASE [CARBOXYLATING]"/>
    <property type="match status" value="1"/>
</dbReference>
<evidence type="ECO:0000256" key="3">
    <source>
        <dbReference type="ARBA" id="ARBA00009400"/>
    </source>
</evidence>
<dbReference type="PANTHER" id="PTHR32179:SF3">
    <property type="entry name" value="NICOTINATE-NUCLEOTIDE PYROPHOSPHORYLASE [CARBOXYLATING]"/>
    <property type="match status" value="1"/>
</dbReference>
<dbReference type="EC" id="2.4.2.19" evidence="5"/>
<evidence type="ECO:0000313" key="16">
    <source>
        <dbReference type="EMBL" id="AKU91677.1"/>
    </source>
</evidence>
<dbReference type="FunFam" id="3.90.1170.20:FF:000001">
    <property type="entry name" value="Nicotinate-nucleotide diphosphorylase (Carboxylating)"/>
    <property type="match status" value="1"/>
</dbReference>
<dbReference type="InterPro" id="IPR004393">
    <property type="entry name" value="NadC"/>
</dbReference>
<dbReference type="InterPro" id="IPR027277">
    <property type="entry name" value="NadC/ModD"/>
</dbReference>
<dbReference type="CDD" id="cd01572">
    <property type="entry name" value="QPRTase"/>
    <property type="match status" value="1"/>
</dbReference>
<comment type="subunit">
    <text evidence="4">Hexamer formed by 3 homodimers.</text>
</comment>
<comment type="pathway">
    <text evidence="2">Cofactor biosynthesis; NAD(+) biosynthesis; nicotinate D-ribonucleotide from quinolinate: step 1/1.</text>
</comment>
<evidence type="ECO:0000256" key="10">
    <source>
        <dbReference type="ARBA" id="ARBA00047445"/>
    </source>
</evidence>
<feature type="region of interest" description="Disordered" evidence="13">
    <location>
        <begin position="1"/>
        <end position="29"/>
    </location>
</feature>
<sequence length="309" mass="32697">MTEEPVDDEASARADVRREPARGLVDRSSKGRDMDALDRLIDLALAEDIGPGDLTTEALIPDGAMGAAEFLCKERMVLAGIEAAIRTFRAVDPRCSASFFVEEGRVIEAGTVFGRAEGPVRALLTGERTALNFLQRLCGIATNTRRWVDAVAGSRLQLLDTRKTTPGFRALEKAAVRAGGGRNHRFALYDGVLIKDNHLAAVGSIETAIARARGRAPLLTKIEVEVVDVAGADRAAAAGADVILLDNMDDATITEAVRVIAGRALVEISGGISLERLPKLAATGADFVSAGAVTHQARSVDISFNLVGE</sequence>
<dbReference type="SUPFAM" id="SSF54675">
    <property type="entry name" value="Nicotinate/Quinolinate PRTase N-terminal domain-like"/>
    <property type="match status" value="1"/>
</dbReference>
<evidence type="ECO:0000256" key="13">
    <source>
        <dbReference type="SAM" id="MobiDB-lite"/>
    </source>
</evidence>
<evidence type="ECO:0000256" key="6">
    <source>
        <dbReference type="ARBA" id="ARBA00022642"/>
    </source>
</evidence>
<evidence type="ECO:0000256" key="8">
    <source>
        <dbReference type="ARBA" id="ARBA00022679"/>
    </source>
</evidence>
<dbReference type="Gene3D" id="3.20.20.70">
    <property type="entry name" value="Aldolase class I"/>
    <property type="match status" value="1"/>
</dbReference>
<evidence type="ECO:0000256" key="9">
    <source>
        <dbReference type="ARBA" id="ARBA00033102"/>
    </source>
</evidence>
<evidence type="ECO:0000256" key="11">
    <source>
        <dbReference type="ARBA" id="ARBA00069173"/>
    </source>
</evidence>
<evidence type="ECO:0000256" key="2">
    <source>
        <dbReference type="ARBA" id="ARBA00004893"/>
    </source>
</evidence>
<dbReference type="STRING" id="1391653.AKJ08_2064"/>
<keyword evidence="8 12" id="KW-0808">Transferase</keyword>
<dbReference type="GO" id="GO:0009435">
    <property type="term" value="P:NAD+ biosynthetic process"/>
    <property type="evidence" value="ECO:0007669"/>
    <property type="project" value="UniProtKB-UniPathway"/>
</dbReference>
<dbReference type="InterPro" id="IPR036068">
    <property type="entry name" value="Nicotinate_pribotase-like_C"/>
</dbReference>
<evidence type="ECO:0000256" key="1">
    <source>
        <dbReference type="ARBA" id="ARBA00003237"/>
    </source>
</evidence>
<dbReference type="UniPathway" id="UPA00253">
    <property type="reaction ID" value="UER00331"/>
</dbReference>
<dbReference type="InterPro" id="IPR013785">
    <property type="entry name" value="Aldolase_TIM"/>
</dbReference>
<evidence type="ECO:0000256" key="5">
    <source>
        <dbReference type="ARBA" id="ARBA00011944"/>
    </source>
</evidence>
<evidence type="ECO:0000313" key="17">
    <source>
        <dbReference type="Proteomes" id="UP000055590"/>
    </source>
</evidence>
<keyword evidence="7 12" id="KW-0328">Glycosyltransferase</keyword>
<evidence type="ECO:0000256" key="7">
    <source>
        <dbReference type="ARBA" id="ARBA00022676"/>
    </source>
</evidence>
<dbReference type="FunFam" id="3.20.20.70:FF:000030">
    <property type="entry name" value="Nicotinate-nucleotide pyrophosphorylase, carboxylating"/>
    <property type="match status" value="1"/>
</dbReference>
<keyword evidence="17" id="KW-1185">Reference proteome</keyword>
<dbReference type="Gene3D" id="3.90.1170.20">
    <property type="entry name" value="Quinolinate phosphoribosyl transferase, N-terminal domain"/>
    <property type="match status" value="1"/>
</dbReference>
<evidence type="ECO:0000259" key="15">
    <source>
        <dbReference type="Pfam" id="PF02749"/>
    </source>
</evidence>
<dbReference type="AlphaFoldDB" id="A0A0K1PDU3"/>
<dbReference type="Proteomes" id="UP000055590">
    <property type="component" value="Chromosome"/>
</dbReference>
<dbReference type="KEGG" id="vin:AKJ08_2064"/>
<dbReference type="GO" id="GO:0005737">
    <property type="term" value="C:cytoplasm"/>
    <property type="evidence" value="ECO:0007669"/>
    <property type="project" value="TreeGrafter"/>
</dbReference>
<protein>
    <recommendedName>
        <fullName evidence="11">Probable nicotinate-nucleotide pyrophosphorylase [carboxylating]</fullName>
        <ecNumber evidence="5">2.4.2.19</ecNumber>
    </recommendedName>
    <alternativeName>
        <fullName evidence="9">Quinolinate phosphoribosyltransferase [decarboxylating]</fullName>
    </alternativeName>
</protein>
<feature type="domain" description="Quinolinate phosphoribosyl transferase C-terminal" evidence="14">
    <location>
        <begin position="140"/>
        <end position="304"/>
    </location>
</feature>
<reference evidence="16 17" key="1">
    <citation type="submission" date="2015-08" db="EMBL/GenBank/DDBJ databases">
        <authorList>
            <person name="Babu N.S."/>
            <person name="Beckwith C.J."/>
            <person name="Beseler K.G."/>
            <person name="Brison A."/>
            <person name="Carone J.V."/>
            <person name="Caskin T.P."/>
            <person name="Diamond M."/>
            <person name="Durham M.E."/>
            <person name="Foxe J.M."/>
            <person name="Go M."/>
            <person name="Henderson B.A."/>
            <person name="Jones I.B."/>
            <person name="McGettigan J.A."/>
            <person name="Micheletti S.J."/>
            <person name="Nasrallah M.E."/>
            <person name="Ortiz D."/>
            <person name="Piller C.R."/>
            <person name="Privatt S.R."/>
            <person name="Schneider S.L."/>
            <person name="Sharp S."/>
            <person name="Smith T.C."/>
            <person name="Stanton J.D."/>
            <person name="Ullery H.E."/>
            <person name="Wilson R.J."/>
            <person name="Serrano M.G."/>
            <person name="Buck G."/>
            <person name="Lee V."/>
            <person name="Wang Y."/>
            <person name="Carvalho R."/>
            <person name="Voegtly L."/>
            <person name="Shi R."/>
            <person name="Duckworth R."/>
            <person name="Johnson A."/>
            <person name="Loviza R."/>
            <person name="Walstead R."/>
            <person name="Shah Z."/>
            <person name="Kiflezghi M."/>
            <person name="Wade K."/>
            <person name="Ball S.L."/>
            <person name="Bradley K.W."/>
            <person name="Asai D.J."/>
            <person name="Bowman C.A."/>
            <person name="Russell D.A."/>
            <person name="Pope W.H."/>
            <person name="Jacobs-Sera D."/>
            <person name="Hendrix R.W."/>
            <person name="Hatfull G.F."/>
        </authorList>
    </citation>
    <scope>NUCLEOTIDE SEQUENCE [LARGE SCALE GENOMIC DNA]</scope>
    <source>
        <strain evidence="16 17">DSM 27710</strain>
    </source>
</reference>
<dbReference type="Pfam" id="PF02749">
    <property type="entry name" value="QRPTase_N"/>
    <property type="match status" value="1"/>
</dbReference>
<evidence type="ECO:0000259" key="14">
    <source>
        <dbReference type="Pfam" id="PF01729"/>
    </source>
</evidence>
<dbReference type="EMBL" id="CP012332">
    <property type="protein sequence ID" value="AKU91677.1"/>
    <property type="molecule type" value="Genomic_DNA"/>
</dbReference>
<dbReference type="NCBIfam" id="TIGR00078">
    <property type="entry name" value="nadC"/>
    <property type="match status" value="1"/>
</dbReference>
<dbReference type="Pfam" id="PF01729">
    <property type="entry name" value="QRPTase_C"/>
    <property type="match status" value="1"/>
</dbReference>
<dbReference type="InterPro" id="IPR037128">
    <property type="entry name" value="Quinolinate_PRibosylTase_N_sf"/>
</dbReference>
<evidence type="ECO:0000256" key="12">
    <source>
        <dbReference type="PIRNR" id="PIRNR006250"/>
    </source>
</evidence>
<accession>A0A0K1PDU3</accession>
<feature type="compositionally biased region" description="Basic and acidic residues" evidence="13">
    <location>
        <begin position="10"/>
        <end position="29"/>
    </location>
</feature>
<dbReference type="GO" id="GO:0034213">
    <property type="term" value="P:quinolinate catabolic process"/>
    <property type="evidence" value="ECO:0007669"/>
    <property type="project" value="TreeGrafter"/>
</dbReference>
<dbReference type="InterPro" id="IPR002638">
    <property type="entry name" value="Quinolinate_PRibosylTrfase_C"/>
</dbReference>
<comment type="function">
    <text evidence="1">Involved in the catabolism of quinolinic acid (QA).</text>
</comment>
<evidence type="ECO:0000256" key="4">
    <source>
        <dbReference type="ARBA" id="ARBA00011218"/>
    </source>
</evidence>
<dbReference type="InterPro" id="IPR022412">
    <property type="entry name" value="Quinolinate_PRibosylTrfase_N"/>
</dbReference>
<proteinExistence type="inferred from homology"/>
<dbReference type="SUPFAM" id="SSF51690">
    <property type="entry name" value="Nicotinate/Quinolinate PRTase C-terminal domain-like"/>
    <property type="match status" value="1"/>
</dbReference>
<dbReference type="GO" id="GO:0004514">
    <property type="term" value="F:nicotinate-nucleotide diphosphorylase (carboxylating) activity"/>
    <property type="evidence" value="ECO:0007669"/>
    <property type="project" value="UniProtKB-EC"/>
</dbReference>
<dbReference type="PIRSF" id="PIRSF006250">
    <property type="entry name" value="NadC_ModD"/>
    <property type="match status" value="1"/>
</dbReference>
<feature type="domain" description="Quinolinate phosphoribosyl transferase N-terminal" evidence="15">
    <location>
        <begin position="53"/>
        <end position="138"/>
    </location>
</feature>
<name>A0A0K1PDU3_9BACT</name>
<comment type="catalytic activity">
    <reaction evidence="10">
        <text>nicotinate beta-D-ribonucleotide + CO2 + diphosphate = quinolinate + 5-phospho-alpha-D-ribose 1-diphosphate + 2 H(+)</text>
        <dbReference type="Rhea" id="RHEA:12733"/>
        <dbReference type="ChEBI" id="CHEBI:15378"/>
        <dbReference type="ChEBI" id="CHEBI:16526"/>
        <dbReference type="ChEBI" id="CHEBI:29959"/>
        <dbReference type="ChEBI" id="CHEBI:33019"/>
        <dbReference type="ChEBI" id="CHEBI:57502"/>
        <dbReference type="ChEBI" id="CHEBI:58017"/>
        <dbReference type="EC" id="2.4.2.19"/>
    </reaction>
</comment>
<keyword evidence="6" id="KW-0662">Pyridine nucleotide biosynthesis</keyword>
<gene>
    <name evidence="16" type="ORF">AKJ08_2064</name>
</gene>